<dbReference type="InterPro" id="IPR003337">
    <property type="entry name" value="Trehalose_PPase"/>
</dbReference>
<dbReference type="GO" id="GO:0005829">
    <property type="term" value="C:cytosol"/>
    <property type="evidence" value="ECO:0007669"/>
    <property type="project" value="TreeGrafter"/>
</dbReference>
<dbReference type="PANTHER" id="PTHR10788">
    <property type="entry name" value="TREHALOSE-6-PHOSPHATE SYNTHASE"/>
    <property type="match status" value="1"/>
</dbReference>
<evidence type="ECO:0000313" key="8">
    <source>
        <dbReference type="EMBL" id="KAF8390379.1"/>
    </source>
</evidence>
<dbReference type="SUPFAM" id="SSF56784">
    <property type="entry name" value="HAD-like"/>
    <property type="match status" value="1"/>
</dbReference>
<comment type="similarity">
    <text evidence="1">In the N-terminal section; belongs to the glycosyltransferase 20 family.</text>
</comment>
<dbReference type="AlphaFoldDB" id="A0A835D7X8"/>
<dbReference type="GO" id="GO:0003825">
    <property type="term" value="F:alpha,alpha-trehalose-phosphate synthase (UDP-forming) activity"/>
    <property type="evidence" value="ECO:0007669"/>
    <property type="project" value="UniProtKB-EC"/>
</dbReference>
<dbReference type="Gene3D" id="3.40.50.1000">
    <property type="entry name" value="HAD superfamily/HAD-like"/>
    <property type="match status" value="2"/>
</dbReference>
<keyword evidence="5" id="KW-0328">Glycosyltransferase</keyword>
<evidence type="ECO:0000313" key="9">
    <source>
        <dbReference type="Proteomes" id="UP000655225"/>
    </source>
</evidence>
<comment type="similarity">
    <text evidence="2">In the C-terminal section; belongs to the trehalose phosphatase family.</text>
</comment>
<comment type="catalytic activity">
    <reaction evidence="7">
        <text>D-glucose 6-phosphate + UDP-alpha-D-glucose = alpha,alpha-trehalose 6-phosphate + UDP + H(+)</text>
        <dbReference type="Rhea" id="RHEA:18889"/>
        <dbReference type="ChEBI" id="CHEBI:15378"/>
        <dbReference type="ChEBI" id="CHEBI:58223"/>
        <dbReference type="ChEBI" id="CHEBI:58429"/>
        <dbReference type="ChEBI" id="CHEBI:58885"/>
        <dbReference type="ChEBI" id="CHEBI:61548"/>
        <dbReference type="EC" id="2.4.1.15"/>
    </reaction>
</comment>
<dbReference type="GO" id="GO:0005992">
    <property type="term" value="P:trehalose biosynthetic process"/>
    <property type="evidence" value="ECO:0007669"/>
    <property type="project" value="InterPro"/>
</dbReference>
<dbReference type="Pfam" id="PF02358">
    <property type="entry name" value="Trehalose_PPase"/>
    <property type="match status" value="1"/>
</dbReference>
<evidence type="ECO:0000256" key="3">
    <source>
        <dbReference type="ARBA" id="ARBA00012538"/>
    </source>
</evidence>
<dbReference type="FunFam" id="3.40.50.2000:FF:000017">
    <property type="entry name" value="alpha,alpha-trehalose-phosphate synthase [UDP-forming] 6"/>
    <property type="match status" value="1"/>
</dbReference>
<dbReference type="NCBIfam" id="TIGR01484">
    <property type="entry name" value="HAD-SF-IIB"/>
    <property type="match status" value="1"/>
</dbReference>
<dbReference type="EC" id="2.4.1.15" evidence="3"/>
<sequence length="864" mass="97651">MLSRSCASFLDFSSGDLLDLPRTPRTLPRVMTVPGIISDLDDEGSDDGDSDVPSSVCRERKIIVANFLPLHAQRDTKTARWCFSLDEDSPLLQLKDGFLSETEVIYVGSLKVDIDISEQEEVSQKLLEDFNCVPTFLPPDLQKKFYLGFCKQQLWPLFHYMLPICPDHGERFNRLLWQAYVSANKIFADKVMEVINPEDYVWVHDYHLMVLPTFLRKHFNRVKLGFFLHSPFPSSEIYRTLPVRDEILRALLNADLIGFHTFDYARHFLSCCSRMLGLDYESKRGYIGLEYFGRTIYIKILPVGVHMGRLESVLNLHSTSIKVKEIQEQFKGKSLILGIDDMDIFKGISLKLLAVEQLLQQHQELQGKLVLVQIVNPARSTGKDVQEAKRETYMTARRINEIYGSPGYDPVILIDRHVPRYEKTAYYAMAECCIVNAVRDGMNLVPYKYIVCRQGTPLMDEAMGISVGSPRTSMLVVSEFIGCSPSLSGAIKVNPWDIDAVADALNLAITMPDSEKQLRHEKHYRYVSSHDVAYWAHSFVQDLERACKDHYSKRCWGIGFGLGFRVISLSPSFRKLSIDHIVSAYKRTNRRAIFLDYDGTVVPQASINKNPSPEVISVLNSLCSDPKNTVFIVSGRGRSSLSDWFTSCEMLGIAAEHGYFIRWNKISDWESSHLAVDFDWKRTAEPVMKLYTDATDGSYIETKESALVWHHQDADPDFGSCQAKELLNHLENVLANEPVEVKRGQQIVEVKPQGVTKGLVAEKILSTMVSNGKPPDFVMCIGDDRSDEDMFESISSTVSSPSLPSAPEIFACTVGQKPSKAKYYLDDTVDVVKLLEGLASASNLKPREMVDIMGYITFSESGVR</sequence>
<dbReference type="EMBL" id="JABCRI010000018">
    <property type="protein sequence ID" value="KAF8390379.1"/>
    <property type="molecule type" value="Genomic_DNA"/>
</dbReference>
<evidence type="ECO:0000256" key="1">
    <source>
        <dbReference type="ARBA" id="ARBA00005409"/>
    </source>
</evidence>
<dbReference type="InterPro" id="IPR006379">
    <property type="entry name" value="HAD-SF_hydro_IIB"/>
</dbReference>
<dbReference type="PANTHER" id="PTHR10788:SF14">
    <property type="entry name" value="ALPHA,ALPHA-TREHALOSE-PHOSPHATE SYNTHASE [UDP-FORMING] 9-RELATED"/>
    <property type="match status" value="1"/>
</dbReference>
<evidence type="ECO:0000256" key="4">
    <source>
        <dbReference type="ARBA" id="ARBA00022553"/>
    </source>
</evidence>
<dbReference type="SUPFAM" id="SSF53756">
    <property type="entry name" value="UDP-Glycosyltransferase/glycogen phosphorylase"/>
    <property type="match status" value="1"/>
</dbReference>
<dbReference type="OMA" id="TSWDKRR"/>
<dbReference type="Gene3D" id="3.40.50.2000">
    <property type="entry name" value="Glycogen Phosphorylase B"/>
    <property type="match status" value="2"/>
</dbReference>
<protein>
    <recommendedName>
        <fullName evidence="3">alpha,alpha-trehalose-phosphate synthase (UDP-forming)</fullName>
        <ecNumber evidence="3">2.4.1.15</ecNumber>
    </recommendedName>
</protein>
<dbReference type="Pfam" id="PF00982">
    <property type="entry name" value="Glyco_transf_20"/>
    <property type="match status" value="1"/>
</dbReference>
<dbReference type="FunFam" id="3.40.50.1000:FF:000052">
    <property type="entry name" value="Alpha,alpha-trehalose-phosphate synthase [UDP-forming] 6"/>
    <property type="match status" value="1"/>
</dbReference>
<evidence type="ECO:0000256" key="2">
    <source>
        <dbReference type="ARBA" id="ARBA00006330"/>
    </source>
</evidence>
<keyword evidence="9" id="KW-1185">Reference proteome</keyword>
<dbReference type="FunFam" id="3.40.50.2000:FF:000010">
    <property type="entry name" value="Alpha,alpha-trehalose-phosphate synthase"/>
    <property type="match status" value="1"/>
</dbReference>
<reference evidence="8 9" key="1">
    <citation type="submission" date="2020-04" db="EMBL/GenBank/DDBJ databases">
        <title>Plant Genome Project.</title>
        <authorList>
            <person name="Zhang R.-G."/>
        </authorList>
    </citation>
    <scope>NUCLEOTIDE SEQUENCE [LARGE SCALE GENOMIC DNA]</scope>
    <source>
        <strain evidence="8">YNK0</strain>
        <tissue evidence="8">Leaf</tissue>
    </source>
</reference>
<evidence type="ECO:0000256" key="6">
    <source>
        <dbReference type="ARBA" id="ARBA00022679"/>
    </source>
</evidence>
<dbReference type="OrthoDB" id="755951at2759"/>
<dbReference type="CDD" id="cd03788">
    <property type="entry name" value="GT20_TPS"/>
    <property type="match status" value="1"/>
</dbReference>
<comment type="caution">
    <text evidence="8">The sequence shown here is derived from an EMBL/GenBank/DDBJ whole genome shotgun (WGS) entry which is preliminary data.</text>
</comment>
<dbReference type="GO" id="GO:0004805">
    <property type="term" value="F:trehalose-phosphatase activity"/>
    <property type="evidence" value="ECO:0007669"/>
    <property type="project" value="TreeGrafter"/>
</dbReference>
<dbReference type="InterPro" id="IPR001830">
    <property type="entry name" value="Glyco_trans_20"/>
</dbReference>
<organism evidence="8 9">
    <name type="scientific">Tetracentron sinense</name>
    <name type="common">Spur-leaf</name>
    <dbReference type="NCBI Taxonomy" id="13715"/>
    <lineage>
        <taxon>Eukaryota</taxon>
        <taxon>Viridiplantae</taxon>
        <taxon>Streptophyta</taxon>
        <taxon>Embryophyta</taxon>
        <taxon>Tracheophyta</taxon>
        <taxon>Spermatophyta</taxon>
        <taxon>Magnoliopsida</taxon>
        <taxon>Trochodendrales</taxon>
        <taxon>Trochodendraceae</taxon>
        <taxon>Tetracentron</taxon>
    </lineage>
</organism>
<gene>
    <name evidence="8" type="ORF">HHK36_024905</name>
</gene>
<keyword evidence="6" id="KW-0808">Transferase</keyword>
<dbReference type="FunFam" id="3.40.50.1000:FF:000054">
    <property type="entry name" value="alpha,alpha-trehalose-phosphate synthase [UDP-forming] 6"/>
    <property type="match status" value="1"/>
</dbReference>
<dbReference type="CDD" id="cd01627">
    <property type="entry name" value="HAD_TPP"/>
    <property type="match status" value="1"/>
</dbReference>
<dbReference type="NCBIfam" id="TIGR00685">
    <property type="entry name" value="T6PP"/>
    <property type="match status" value="1"/>
</dbReference>
<keyword evidence="4" id="KW-0597">Phosphoprotein</keyword>
<dbReference type="InterPro" id="IPR023214">
    <property type="entry name" value="HAD_sf"/>
</dbReference>
<dbReference type="FunFam" id="3.30.70.1020:FF:000002">
    <property type="entry name" value="Trehalose-6-phosphate synthase 2"/>
    <property type="match status" value="1"/>
</dbReference>
<proteinExistence type="inferred from homology"/>
<accession>A0A835D7X8</accession>
<dbReference type="InterPro" id="IPR036412">
    <property type="entry name" value="HAD-like_sf"/>
</dbReference>
<name>A0A835D7X8_TETSI</name>
<evidence type="ECO:0000256" key="7">
    <source>
        <dbReference type="ARBA" id="ARBA00048039"/>
    </source>
</evidence>
<evidence type="ECO:0000256" key="5">
    <source>
        <dbReference type="ARBA" id="ARBA00022676"/>
    </source>
</evidence>
<dbReference type="Proteomes" id="UP000655225">
    <property type="component" value="Unassembled WGS sequence"/>
</dbReference>